<proteinExistence type="predicted"/>
<gene>
    <name evidence="1" type="ORF">EBN03_29850</name>
</gene>
<dbReference type="AlphaFoldDB" id="A0A3M2KW37"/>
<comment type="caution">
    <text evidence="1">The sequence shown here is derived from an EMBL/GenBank/DDBJ whole genome shotgun (WGS) entry which is preliminary data.</text>
</comment>
<dbReference type="Proteomes" id="UP000279275">
    <property type="component" value="Unassembled WGS sequence"/>
</dbReference>
<evidence type="ECO:0000313" key="1">
    <source>
        <dbReference type="EMBL" id="RMI28433.1"/>
    </source>
</evidence>
<sequence length="172" mass="18042">MGLVPTAEANADVPPHLSPFVDLDCRCAGLMFASPGTQKLPPKPTRKVEADGTVTTYQMSETEISATDGAGTTEVVISEVPTAGGMNPRSPQERIDRMQSVLGGTGQVGTFQGYPSVTALGQAASSDDGHPPFAKDMYVYTDDRSISVYVAGDSADDVTVSFDALTATFQIF</sequence>
<dbReference type="EMBL" id="RFFH01000021">
    <property type="protein sequence ID" value="RMI28433.1"/>
    <property type="molecule type" value="Genomic_DNA"/>
</dbReference>
<accession>A0A3M2KW37</accession>
<protein>
    <submittedName>
        <fullName evidence="1">Uncharacterized protein</fullName>
    </submittedName>
</protein>
<reference evidence="1 2" key="1">
    <citation type="submission" date="2018-10" db="EMBL/GenBank/DDBJ databases">
        <title>Isolation from cow dung.</title>
        <authorList>
            <person name="Ling L."/>
        </authorList>
    </citation>
    <scope>NUCLEOTIDE SEQUENCE [LARGE SCALE GENOMIC DNA]</scope>
    <source>
        <strain evidence="1 2">NEAU-LL90</strain>
    </source>
</reference>
<keyword evidence="2" id="KW-1185">Reference proteome</keyword>
<organism evidence="1 2">
    <name type="scientific">Nocardia stercoris</name>
    <dbReference type="NCBI Taxonomy" id="2483361"/>
    <lineage>
        <taxon>Bacteria</taxon>
        <taxon>Bacillati</taxon>
        <taxon>Actinomycetota</taxon>
        <taxon>Actinomycetes</taxon>
        <taxon>Mycobacteriales</taxon>
        <taxon>Nocardiaceae</taxon>
        <taxon>Nocardia</taxon>
    </lineage>
</organism>
<evidence type="ECO:0000313" key="2">
    <source>
        <dbReference type="Proteomes" id="UP000279275"/>
    </source>
</evidence>
<name>A0A3M2KW37_9NOCA</name>